<dbReference type="SUPFAM" id="SSF52374">
    <property type="entry name" value="Nucleotidylyl transferase"/>
    <property type="match status" value="1"/>
</dbReference>
<evidence type="ECO:0000256" key="15">
    <source>
        <dbReference type="RuleBase" id="RU363039"/>
    </source>
</evidence>
<comment type="similarity">
    <text evidence="2 15">Belongs to the class-I aminoacyl-tRNA synthetase family.</text>
</comment>
<dbReference type="InterPro" id="IPR014758">
    <property type="entry name" value="Met-tRNA_synth"/>
</dbReference>
<dbReference type="InterPro" id="IPR015413">
    <property type="entry name" value="Methionyl/Leucyl_tRNA_Synth"/>
</dbReference>
<dbReference type="Gene3D" id="3.40.50.620">
    <property type="entry name" value="HUPs"/>
    <property type="match status" value="2"/>
</dbReference>
<comment type="caution">
    <text evidence="19">The sequence shown here is derived from an EMBL/GenBank/DDBJ whole genome shotgun (WGS) entry which is preliminary data.</text>
</comment>
<evidence type="ECO:0000256" key="11">
    <source>
        <dbReference type="ARBA" id="ARBA00022917"/>
    </source>
</evidence>
<evidence type="ECO:0000256" key="2">
    <source>
        <dbReference type="ARBA" id="ARBA00005594"/>
    </source>
</evidence>
<name>A0AAV6VNX7_9ARAC</name>
<keyword evidence="6" id="KW-0820">tRNA-binding</keyword>
<evidence type="ECO:0000259" key="18">
    <source>
        <dbReference type="PROSITE" id="PS51185"/>
    </source>
</evidence>
<evidence type="ECO:0000256" key="16">
    <source>
        <dbReference type="SAM" id="MobiDB-lite"/>
    </source>
</evidence>
<dbReference type="InterPro" id="IPR036282">
    <property type="entry name" value="Glutathione-S-Trfase_C_sf"/>
</dbReference>
<dbReference type="SUPFAM" id="SSF47060">
    <property type="entry name" value="S15/NS1 RNA-binding domain"/>
    <property type="match status" value="1"/>
</dbReference>
<dbReference type="EC" id="6.1.1.10" evidence="3"/>
<dbReference type="Gene3D" id="1.10.287.10">
    <property type="entry name" value="S15/NS1, RNA-binding"/>
    <property type="match status" value="1"/>
</dbReference>
<keyword evidence="12 15" id="KW-0030">Aminoacyl-tRNA synthetase</keyword>
<sequence>MIKFYTDSACNIANLKIIATSEFYSTKVEAVTLTAESKQYKTLPILEAVDGTTFFSSNASCRYLSSLGNVSASFEVDSWLEWEVSVLQPSVSLLLKATKEEAVPVSLKKNLTYLNAVLAKQQFLSGKENFNLADIVIWANLYPLFKASVLSEVSDLPNLQKWLTLLKDKEPLSKSFTCFAGDAKSENLKKKLVCNSSITPDDSRFFMPVEVSGLSFDSEVDKDSQDVSKEPDVTTEEIELAYQSWLKGKSALPPPKANKGPVLPKKGERNILITSALPYVNNIPHLGNIIGSVLSADVFARIAQDIFNKLYAQDLVLQDSVEQLFCESCQRFLADRFVEGTCPLCLYEDARGDQCDKCGKLINAAELKQPQCKICRSTPHLRSSKHLFLDLPKLEESLKQYLEKATSTGHWSNTAKVIANSWLKEGLKPRCITRDLKWGTPVPLEGFTDKVFYVWFDAPIGYLSITANYTDKWEEWWKQPGEVQLYQFMAKDNVPFHSIIFPACQIGSKDNYTIVNHLAATEYLNYEDVKFSKSRGIGVFGDDAKDTGLPSDIWRFYLLYLRPEAQDTYFSWSDLMLKINSELLNNLGNFINRALSFIGNNFGGSIPEMTLEDGEKLLIAQLDRELKSYIQCMEKTRLRDAIKYMLNISRMGNQYIQSNKPWERIKGSPAEKSRAGTVLGLSANICCLLCNLMEPYMPDTCSSLRAQLSSQPTQQVLGDSFVCFMPAGHKIGKPVPLFKKIEQDLIDELKKKYAGRQSPDKELVVSPAPKKTEEIKANTSNDVPNGLLSDDEIAKLEALVAEQGIKVRELKTNKAEKSAIDKEVAALLDLKKKLTLAKGETPEPPKSKSKNKKKR</sequence>
<evidence type="ECO:0000256" key="9">
    <source>
        <dbReference type="ARBA" id="ARBA00022840"/>
    </source>
</evidence>
<dbReference type="PRINTS" id="PR01041">
    <property type="entry name" value="TRNASYNTHMET"/>
</dbReference>
<dbReference type="Proteomes" id="UP000827092">
    <property type="component" value="Unassembled WGS sequence"/>
</dbReference>
<dbReference type="PANTHER" id="PTHR45765:SF1">
    <property type="entry name" value="METHIONINE--TRNA LIGASE, CYTOPLASMIC"/>
    <property type="match status" value="1"/>
</dbReference>
<dbReference type="AlphaFoldDB" id="A0AAV6VNX7"/>
<evidence type="ECO:0000256" key="10">
    <source>
        <dbReference type="ARBA" id="ARBA00022884"/>
    </source>
</evidence>
<keyword evidence="7 15" id="KW-0436">Ligase</keyword>
<dbReference type="InterPro" id="IPR010987">
    <property type="entry name" value="Glutathione-S-Trfase_C-like"/>
</dbReference>
<dbReference type="InterPro" id="IPR029038">
    <property type="entry name" value="MetRS_Zn"/>
</dbReference>
<dbReference type="InterPro" id="IPR014729">
    <property type="entry name" value="Rossmann-like_a/b/a_fold"/>
</dbReference>
<dbReference type="GO" id="GO:0006431">
    <property type="term" value="P:methionyl-tRNA aminoacylation"/>
    <property type="evidence" value="ECO:0007669"/>
    <property type="project" value="InterPro"/>
</dbReference>
<dbReference type="GO" id="GO:0004825">
    <property type="term" value="F:methionine-tRNA ligase activity"/>
    <property type="evidence" value="ECO:0007669"/>
    <property type="project" value="UniProtKB-EC"/>
</dbReference>
<evidence type="ECO:0000256" key="8">
    <source>
        <dbReference type="ARBA" id="ARBA00022741"/>
    </source>
</evidence>
<evidence type="ECO:0000259" key="17">
    <source>
        <dbReference type="PROSITE" id="PS50405"/>
    </source>
</evidence>
<keyword evidence="10" id="KW-0694">RNA-binding</keyword>
<evidence type="ECO:0000256" key="12">
    <source>
        <dbReference type="ARBA" id="ARBA00023146"/>
    </source>
</evidence>
<protein>
    <recommendedName>
        <fullName evidence="4">Methionine--tRNA ligase, cytoplasmic</fullName>
        <ecNumber evidence="3">6.1.1.10</ecNumber>
    </recommendedName>
    <alternativeName>
        <fullName evidence="13">Methionyl-tRNA synthetase</fullName>
    </alternativeName>
</protein>
<dbReference type="CDD" id="cd07957">
    <property type="entry name" value="Anticodon_Ia_Met"/>
    <property type="match status" value="1"/>
</dbReference>
<dbReference type="PROSITE" id="PS50405">
    <property type="entry name" value="GST_CTER"/>
    <property type="match status" value="1"/>
</dbReference>
<dbReference type="EMBL" id="JAFNEN010000048">
    <property type="protein sequence ID" value="KAG8197856.1"/>
    <property type="molecule type" value="Genomic_DNA"/>
</dbReference>
<dbReference type="InterPro" id="IPR041872">
    <property type="entry name" value="Anticodon_Met"/>
</dbReference>
<dbReference type="GO" id="GO:0005829">
    <property type="term" value="C:cytosol"/>
    <property type="evidence" value="ECO:0007669"/>
    <property type="project" value="TreeGrafter"/>
</dbReference>
<accession>A0AAV6VNX7</accession>
<feature type="region of interest" description="Disordered" evidence="16">
    <location>
        <begin position="834"/>
        <end position="855"/>
    </location>
</feature>
<evidence type="ECO:0000256" key="3">
    <source>
        <dbReference type="ARBA" id="ARBA00012838"/>
    </source>
</evidence>
<evidence type="ECO:0000313" key="19">
    <source>
        <dbReference type="EMBL" id="KAG8197856.1"/>
    </source>
</evidence>
<feature type="domain" description="WHEP-TRS" evidence="18">
    <location>
        <begin position="792"/>
        <end position="848"/>
    </location>
</feature>
<dbReference type="InterPro" id="IPR033911">
    <property type="entry name" value="MetRS_core"/>
</dbReference>
<dbReference type="Gene3D" id="1.10.730.10">
    <property type="entry name" value="Isoleucyl-tRNA Synthetase, Domain 1"/>
    <property type="match status" value="1"/>
</dbReference>
<dbReference type="PANTHER" id="PTHR45765">
    <property type="entry name" value="METHIONINE--TRNA LIGASE"/>
    <property type="match status" value="1"/>
</dbReference>
<keyword evidence="5" id="KW-0963">Cytoplasm</keyword>
<dbReference type="SUPFAM" id="SSF57770">
    <property type="entry name" value="Methionyl-tRNA synthetase (MetRS), Zn-domain"/>
    <property type="match status" value="1"/>
</dbReference>
<dbReference type="InterPro" id="IPR001412">
    <property type="entry name" value="aa-tRNA-synth_I_CS"/>
</dbReference>
<dbReference type="NCBIfam" id="TIGR00398">
    <property type="entry name" value="metG"/>
    <property type="match status" value="1"/>
</dbReference>
<evidence type="ECO:0000313" key="20">
    <source>
        <dbReference type="Proteomes" id="UP000827092"/>
    </source>
</evidence>
<dbReference type="SMART" id="SM00991">
    <property type="entry name" value="WHEP-TRS"/>
    <property type="match status" value="1"/>
</dbReference>
<keyword evidence="20" id="KW-1185">Reference proteome</keyword>
<dbReference type="FunFam" id="1.10.730.10:FF:000031">
    <property type="entry name" value="Putative Methionyl-tRNA synthetase"/>
    <property type="match status" value="1"/>
</dbReference>
<dbReference type="InterPro" id="IPR023458">
    <property type="entry name" value="Met-tRNA_ligase_1"/>
</dbReference>
<dbReference type="FunFam" id="2.20.28.20:FF:000001">
    <property type="entry name" value="Methionine--tRNA ligase"/>
    <property type="match status" value="1"/>
</dbReference>
<keyword evidence="11 15" id="KW-0648">Protein biosynthesis</keyword>
<reference evidence="19 20" key="1">
    <citation type="journal article" date="2022" name="Nat. Ecol. Evol.">
        <title>A masculinizing supergene underlies an exaggerated male reproductive morph in a spider.</title>
        <authorList>
            <person name="Hendrickx F."/>
            <person name="De Corte Z."/>
            <person name="Sonet G."/>
            <person name="Van Belleghem S.M."/>
            <person name="Kostlbacher S."/>
            <person name="Vangestel C."/>
        </authorList>
    </citation>
    <scope>NUCLEOTIDE SEQUENCE [LARGE SCALE GENOMIC DNA]</scope>
    <source>
        <strain evidence="19">W744_W776</strain>
    </source>
</reference>
<evidence type="ECO:0000256" key="5">
    <source>
        <dbReference type="ARBA" id="ARBA00022490"/>
    </source>
</evidence>
<dbReference type="SUPFAM" id="SSF47323">
    <property type="entry name" value="Anticodon-binding domain of a subclass of class I aminoacyl-tRNA synthetases"/>
    <property type="match status" value="1"/>
</dbReference>
<dbReference type="Pfam" id="PF19303">
    <property type="entry name" value="Anticodon_3"/>
    <property type="match status" value="1"/>
</dbReference>
<feature type="domain" description="GST C-terminal" evidence="17">
    <location>
        <begin position="69"/>
        <end position="192"/>
    </location>
</feature>
<dbReference type="InterPro" id="IPR009068">
    <property type="entry name" value="uS15_NS1_RNA-bd_sf"/>
</dbReference>
<dbReference type="GO" id="GO:0000049">
    <property type="term" value="F:tRNA binding"/>
    <property type="evidence" value="ECO:0007669"/>
    <property type="project" value="UniProtKB-KW"/>
</dbReference>
<comment type="subcellular location">
    <subcellularLocation>
        <location evidence="1">Cytoplasm</location>
    </subcellularLocation>
</comment>
<evidence type="ECO:0000256" key="7">
    <source>
        <dbReference type="ARBA" id="ARBA00022598"/>
    </source>
</evidence>
<dbReference type="InterPro" id="IPR000738">
    <property type="entry name" value="WHEP-TRS_dom"/>
</dbReference>
<dbReference type="Pfam" id="PF00458">
    <property type="entry name" value="WHEP-TRS"/>
    <property type="match status" value="1"/>
</dbReference>
<dbReference type="GO" id="GO:0017101">
    <property type="term" value="C:aminoacyl-tRNA synthetase multienzyme complex"/>
    <property type="evidence" value="ECO:0007669"/>
    <property type="project" value="TreeGrafter"/>
</dbReference>
<dbReference type="Pfam" id="PF09334">
    <property type="entry name" value="tRNA-synt_1g"/>
    <property type="match status" value="1"/>
</dbReference>
<dbReference type="Gene3D" id="3.40.30.10">
    <property type="entry name" value="Glutaredoxin"/>
    <property type="match status" value="1"/>
</dbReference>
<organism evidence="19 20">
    <name type="scientific">Oedothorax gibbosus</name>
    <dbReference type="NCBI Taxonomy" id="931172"/>
    <lineage>
        <taxon>Eukaryota</taxon>
        <taxon>Metazoa</taxon>
        <taxon>Ecdysozoa</taxon>
        <taxon>Arthropoda</taxon>
        <taxon>Chelicerata</taxon>
        <taxon>Arachnida</taxon>
        <taxon>Araneae</taxon>
        <taxon>Araneomorphae</taxon>
        <taxon>Entelegynae</taxon>
        <taxon>Araneoidea</taxon>
        <taxon>Linyphiidae</taxon>
        <taxon>Erigoninae</taxon>
        <taxon>Oedothorax</taxon>
    </lineage>
</organism>
<dbReference type="Gene3D" id="2.20.28.20">
    <property type="entry name" value="Methionyl-tRNA synthetase, Zn-domain"/>
    <property type="match status" value="1"/>
</dbReference>
<dbReference type="PROSITE" id="PS00178">
    <property type="entry name" value="AA_TRNA_LIGASE_I"/>
    <property type="match status" value="1"/>
</dbReference>
<evidence type="ECO:0000256" key="4">
    <source>
        <dbReference type="ARBA" id="ARBA00018335"/>
    </source>
</evidence>
<dbReference type="PROSITE" id="PS51185">
    <property type="entry name" value="WHEP_TRS_2"/>
    <property type="match status" value="1"/>
</dbReference>
<dbReference type="InterPro" id="IPR009080">
    <property type="entry name" value="tRNAsynth_Ia_anticodon-bd"/>
</dbReference>
<keyword evidence="9 15" id="KW-0067">ATP-binding</keyword>
<evidence type="ECO:0000256" key="13">
    <source>
        <dbReference type="ARBA" id="ARBA00030904"/>
    </source>
</evidence>
<dbReference type="Gene3D" id="1.20.1050.10">
    <property type="match status" value="1"/>
</dbReference>
<dbReference type="GO" id="GO:0005524">
    <property type="term" value="F:ATP binding"/>
    <property type="evidence" value="ECO:0007669"/>
    <property type="project" value="UniProtKB-KW"/>
</dbReference>
<gene>
    <name evidence="19" type="ORF">JTE90_024256</name>
</gene>
<proteinExistence type="inferred from homology"/>
<keyword evidence="8 15" id="KW-0547">Nucleotide-binding</keyword>
<evidence type="ECO:0000256" key="1">
    <source>
        <dbReference type="ARBA" id="ARBA00004496"/>
    </source>
</evidence>
<evidence type="ECO:0000256" key="6">
    <source>
        <dbReference type="ARBA" id="ARBA00022555"/>
    </source>
</evidence>
<dbReference type="SUPFAM" id="SSF47616">
    <property type="entry name" value="GST C-terminal domain-like"/>
    <property type="match status" value="1"/>
</dbReference>
<comment type="catalytic activity">
    <reaction evidence="14">
        <text>tRNA(Met) + L-methionine + ATP = L-methionyl-tRNA(Met) + AMP + diphosphate</text>
        <dbReference type="Rhea" id="RHEA:13481"/>
        <dbReference type="Rhea" id="RHEA-COMP:9667"/>
        <dbReference type="Rhea" id="RHEA-COMP:9698"/>
        <dbReference type="ChEBI" id="CHEBI:30616"/>
        <dbReference type="ChEBI" id="CHEBI:33019"/>
        <dbReference type="ChEBI" id="CHEBI:57844"/>
        <dbReference type="ChEBI" id="CHEBI:78442"/>
        <dbReference type="ChEBI" id="CHEBI:78530"/>
        <dbReference type="ChEBI" id="CHEBI:456215"/>
        <dbReference type="EC" id="6.1.1.10"/>
    </reaction>
</comment>
<evidence type="ECO:0000256" key="14">
    <source>
        <dbReference type="ARBA" id="ARBA00047364"/>
    </source>
</evidence>